<organism evidence="2 3">
    <name type="scientific">Strigamia maritima</name>
    <name type="common">European centipede</name>
    <name type="synonym">Geophilus maritimus</name>
    <dbReference type="NCBI Taxonomy" id="126957"/>
    <lineage>
        <taxon>Eukaryota</taxon>
        <taxon>Metazoa</taxon>
        <taxon>Ecdysozoa</taxon>
        <taxon>Arthropoda</taxon>
        <taxon>Myriapoda</taxon>
        <taxon>Chilopoda</taxon>
        <taxon>Pleurostigmophora</taxon>
        <taxon>Geophilomorpha</taxon>
        <taxon>Linotaeniidae</taxon>
        <taxon>Strigamia</taxon>
    </lineage>
</organism>
<reference evidence="2" key="2">
    <citation type="submission" date="2015-02" db="UniProtKB">
        <authorList>
            <consortium name="EnsemblMetazoa"/>
        </authorList>
    </citation>
    <scope>IDENTIFICATION</scope>
</reference>
<name>T1IU75_STRMM</name>
<dbReference type="EnsemblMetazoa" id="SMAR004695-RA">
    <property type="protein sequence ID" value="SMAR004695-PA"/>
    <property type="gene ID" value="SMAR004695"/>
</dbReference>
<feature type="compositionally biased region" description="Polar residues" evidence="1">
    <location>
        <begin position="72"/>
        <end position="84"/>
    </location>
</feature>
<feature type="region of interest" description="Disordered" evidence="1">
    <location>
        <begin position="72"/>
        <end position="116"/>
    </location>
</feature>
<dbReference type="AlphaFoldDB" id="T1IU75"/>
<reference evidence="3" key="1">
    <citation type="submission" date="2011-05" db="EMBL/GenBank/DDBJ databases">
        <authorList>
            <person name="Richards S.R."/>
            <person name="Qu J."/>
            <person name="Jiang H."/>
            <person name="Jhangiani S.N."/>
            <person name="Agravi P."/>
            <person name="Goodspeed R."/>
            <person name="Gross S."/>
            <person name="Mandapat C."/>
            <person name="Jackson L."/>
            <person name="Mathew T."/>
            <person name="Pu L."/>
            <person name="Thornton R."/>
            <person name="Saada N."/>
            <person name="Wilczek-Boney K.B."/>
            <person name="Lee S."/>
            <person name="Kovar C."/>
            <person name="Wu Y."/>
            <person name="Scherer S.E."/>
            <person name="Worley K.C."/>
            <person name="Muzny D.M."/>
            <person name="Gibbs R."/>
        </authorList>
    </citation>
    <scope>NUCLEOTIDE SEQUENCE</scope>
    <source>
        <strain evidence="3">Brora</strain>
    </source>
</reference>
<accession>T1IU75</accession>
<dbReference type="Proteomes" id="UP000014500">
    <property type="component" value="Unassembled WGS sequence"/>
</dbReference>
<dbReference type="HOGENOM" id="CLU_1534478_0_0_1"/>
<feature type="compositionally biased region" description="Basic residues" evidence="1">
    <location>
        <begin position="92"/>
        <end position="104"/>
    </location>
</feature>
<proteinExistence type="predicted"/>
<evidence type="ECO:0000313" key="3">
    <source>
        <dbReference type="Proteomes" id="UP000014500"/>
    </source>
</evidence>
<evidence type="ECO:0000256" key="1">
    <source>
        <dbReference type="SAM" id="MobiDB-lite"/>
    </source>
</evidence>
<protein>
    <submittedName>
        <fullName evidence="2">Uncharacterized protein</fullName>
    </submittedName>
</protein>
<sequence length="175" mass="19920">MCAIKRTVTVYVKSPKEGLLIAKERDGLYYVANAQVVMLFGNGISLKTDVKNAKVKKSIVKPDNDPINYCENSDSLQGKSDTSVQRSDQQKRKEKRQRNKMKKQQGKEHLGNNRTIENIKLWHSRMTHLNVKSLKKLGRNPNVFGLEDTNFSTCRIAKSTRASFPVSTEELATHR</sequence>
<dbReference type="EMBL" id="AFFK01019387">
    <property type="status" value="NOT_ANNOTATED_CDS"/>
    <property type="molecule type" value="Genomic_DNA"/>
</dbReference>
<evidence type="ECO:0000313" key="2">
    <source>
        <dbReference type="EnsemblMetazoa" id="SMAR004695-PA"/>
    </source>
</evidence>
<keyword evidence="3" id="KW-1185">Reference proteome</keyword>